<dbReference type="InterPro" id="IPR036514">
    <property type="entry name" value="SGNH_hydro_sf"/>
</dbReference>
<reference evidence="3" key="1">
    <citation type="journal article" date="2020" name="Stud. Mycol.">
        <title>101 Dothideomycetes genomes: a test case for predicting lifestyles and emergence of pathogens.</title>
        <authorList>
            <person name="Haridas S."/>
            <person name="Albert R."/>
            <person name="Binder M."/>
            <person name="Bloem J."/>
            <person name="Labutti K."/>
            <person name="Salamov A."/>
            <person name="Andreopoulos B."/>
            <person name="Baker S."/>
            <person name="Barry K."/>
            <person name="Bills G."/>
            <person name="Bluhm B."/>
            <person name="Cannon C."/>
            <person name="Castanera R."/>
            <person name="Culley D."/>
            <person name="Daum C."/>
            <person name="Ezra D."/>
            <person name="Gonzalez J."/>
            <person name="Henrissat B."/>
            <person name="Kuo A."/>
            <person name="Liang C."/>
            <person name="Lipzen A."/>
            <person name="Lutzoni F."/>
            <person name="Magnuson J."/>
            <person name="Mondo S."/>
            <person name="Nolan M."/>
            <person name="Ohm R."/>
            <person name="Pangilinan J."/>
            <person name="Park H.-J."/>
            <person name="Ramirez L."/>
            <person name="Alfaro M."/>
            <person name="Sun H."/>
            <person name="Tritt A."/>
            <person name="Yoshinaga Y."/>
            <person name="Zwiers L.-H."/>
            <person name="Turgeon B."/>
            <person name="Goodwin S."/>
            <person name="Spatafora J."/>
            <person name="Crous P."/>
            <person name="Grigoriev I."/>
        </authorList>
    </citation>
    <scope>NUCLEOTIDE SEQUENCE</scope>
    <source>
        <strain evidence="3">CBS 109.77</strain>
    </source>
</reference>
<dbReference type="Pfam" id="PF13472">
    <property type="entry name" value="Lipase_GDSL_2"/>
    <property type="match status" value="1"/>
</dbReference>
<evidence type="ECO:0000313" key="4">
    <source>
        <dbReference type="Proteomes" id="UP000799757"/>
    </source>
</evidence>
<evidence type="ECO:0000313" key="3">
    <source>
        <dbReference type="EMBL" id="KAF2787072.1"/>
    </source>
</evidence>
<gene>
    <name evidence="3" type="ORF">K505DRAFT_367667</name>
</gene>
<organism evidence="3 4">
    <name type="scientific">Melanomma pulvis-pyrius CBS 109.77</name>
    <dbReference type="NCBI Taxonomy" id="1314802"/>
    <lineage>
        <taxon>Eukaryota</taxon>
        <taxon>Fungi</taxon>
        <taxon>Dikarya</taxon>
        <taxon>Ascomycota</taxon>
        <taxon>Pezizomycotina</taxon>
        <taxon>Dothideomycetes</taxon>
        <taxon>Pleosporomycetidae</taxon>
        <taxon>Pleosporales</taxon>
        <taxon>Melanommataceae</taxon>
        <taxon>Melanomma</taxon>
    </lineage>
</organism>
<accession>A0A6A6WSM4</accession>
<protein>
    <submittedName>
        <fullName evidence="3">Carbohydrate esterase family 3 protein</fullName>
    </submittedName>
</protein>
<dbReference type="Pfam" id="PF13517">
    <property type="entry name" value="FG-GAP_3"/>
    <property type="match status" value="2"/>
</dbReference>
<dbReference type="PANTHER" id="PTHR30383:SF5">
    <property type="entry name" value="SGNH HYDROLASE-TYPE ESTERASE DOMAIN-CONTAINING PROTEIN"/>
    <property type="match status" value="1"/>
</dbReference>
<dbReference type="OrthoDB" id="3801056at2759"/>
<dbReference type="InterPro" id="IPR013517">
    <property type="entry name" value="FG-GAP"/>
</dbReference>
<keyword evidence="4" id="KW-1185">Reference proteome</keyword>
<dbReference type="EMBL" id="MU002364">
    <property type="protein sequence ID" value="KAF2787072.1"/>
    <property type="molecule type" value="Genomic_DNA"/>
</dbReference>
<dbReference type="Gene3D" id="2.130.10.130">
    <property type="entry name" value="Integrin alpha, N-terminal"/>
    <property type="match status" value="1"/>
</dbReference>
<dbReference type="SUPFAM" id="SSF69318">
    <property type="entry name" value="Integrin alpha N-terminal domain"/>
    <property type="match status" value="2"/>
</dbReference>
<dbReference type="Proteomes" id="UP000799757">
    <property type="component" value="Unassembled WGS sequence"/>
</dbReference>
<evidence type="ECO:0000256" key="1">
    <source>
        <dbReference type="ARBA" id="ARBA00022729"/>
    </source>
</evidence>
<evidence type="ECO:0000259" key="2">
    <source>
        <dbReference type="Pfam" id="PF13472"/>
    </source>
</evidence>
<dbReference type="InterPro" id="IPR028994">
    <property type="entry name" value="Integrin_alpha_N"/>
</dbReference>
<dbReference type="InterPro" id="IPR051532">
    <property type="entry name" value="Ester_Hydrolysis_Enzymes"/>
</dbReference>
<dbReference type="SUPFAM" id="SSF52266">
    <property type="entry name" value="SGNH hydrolase"/>
    <property type="match status" value="1"/>
</dbReference>
<proteinExistence type="predicted"/>
<name>A0A6A6WSM4_9PLEO</name>
<sequence length="1592" mass="171776">MASSTLGQGHAVSRRWNSWTGWTTLALLASNFWIQVSNAATPTTQYQRLQPRAPISNGVELRVLPIGDSITWGAQSTDETGYRKSLFNQLANRGNTVNFVGGTPSGQMADNDHEGHRGFIIDEISTASNVGIYAAANIVLLHAGTNDMKNDIDPSNAPQRLKNLINKIFEHSEDAVVFVCQIIPANPVPFILTVPRIARFNSAIPDLVDEFVSAGKKVMMVSMNNALLINDLADGLHPNDNGYLKMADAYYAAIEKADEKKWITKPGKGETPPTLTGPEFCKSTPSWYNVGQIANGAKIATSDGTFKPSWVKKGVIAEGACPRAQLHLMDLNGDGLKDYACVNPKTGAVKVHLSIPDSDGKPSGNWKELGTVVSPTDDRNGTGVMFADLNGDGRDDYIYVNPKNGDVSAWINRLEKDDVWQWQGLGKIAGGVGATNDTLQMVDIDGDGRADFCLVDKDTGEVTAWLNTGADVVPDYHKIGIIATGGTATEGDKVRLGDLTGEGRADYMIIGAGGKVVGLVNRLQETSMVPRWSEAIVFAEGPDGAKQDQVRLVDMTGDGKVDYLLVDEKTGKITLWESTGTGGKYQSGEGVVLCDLDGDGTSDYFWLDHTGGGWGYLNTGKGKNLWYDLGKIANGEHTREQVRMGVLTKTGRADYIVVDEDTGRASWWQNLGPDGNWGWSSRGVFAEGPSETIENKYGWKFKGRNVRFADLDGDGFDDYLYVNDQGATVMWRHLGTNPPTWGYPYLVADGVGVLAQDVQFADTNGDGRLDYVVVGRVTGSARSWHNLGFRDDRSIRWNTPLSFADGMTGDKRADYVSINPDDGRLNLWHNRCWLITQPSNPGGGIGGNDPVTTVIGGTTTEISGTTTVIGGTTTTIIPGGDDDPVTTVIGGTTTVISGTTTVIGGTTTTRIPGGATPTSNPFPIVTNGHCTGSDCDNGRCTGILCASFGCSGSDCSNGRCIGTDCIPSACIGRNCENGVCKGAGCSTGGCEGSDCEGGTGHCLGLHCISIGCIGPDCGSDGKCSGNNCSERSCSGSDCHSGTCAGSSCNNYGGEVGGGSDAPDDDKDPETCTTSKEYPTCTTKYIVYKTVYPEQDTSTISTSTTSSCYTVTACTGSATTVETTTTTTTTDHQYCDPTSCGNSCPVRRRERRVGPTGVPKLDSLAALENQFKPSNLTIQGRNLPRPGTGDWKDFYEKLEADDITHVVDNGEETMGTLNAIYQVAWQDYPQNFVVRDLSGCIVVIAVSHREQSMAQSMAVCLISRNEITLTQLLLGVFVAHYWQRRTIATPDQFEKDVVKLLRATFSSQLAPGYFTPDTSFFIMAGTTKTIDEDDEDALVSLRKSDDERGPQYPSQVAQIRTELLRYYPDASVETFIYLKQSQRIRDKNGAWGKVAILFDPNQNENPNNPNDPDWSKGYASWQVYLQAYKAGEQTWSYQKLSIWRVHRGDEAYNALLQVDKQQVPYPCSDTFEPFDSLVKNTQKVNQGSEITDVGTESVVGDEKIPPRPLILRDKSGKTIYTGCVFDDSGFGYEPTSKGGYVAGFFSCDNNVAIDCIRPEFNLATTCDDKPVSDCGPLGKGCSTYYQLLAECHL</sequence>
<dbReference type="CDD" id="cd01833">
    <property type="entry name" value="XynB_like"/>
    <property type="match status" value="1"/>
</dbReference>
<dbReference type="Gene3D" id="3.40.50.1110">
    <property type="entry name" value="SGNH hydrolase"/>
    <property type="match status" value="1"/>
</dbReference>
<dbReference type="PANTHER" id="PTHR30383">
    <property type="entry name" value="THIOESTERASE 1/PROTEASE 1/LYSOPHOSPHOLIPASE L1"/>
    <property type="match status" value="1"/>
</dbReference>
<feature type="domain" description="SGNH hydrolase-type esterase" evidence="2">
    <location>
        <begin position="66"/>
        <end position="243"/>
    </location>
</feature>
<dbReference type="InterPro" id="IPR013830">
    <property type="entry name" value="SGNH_hydro"/>
</dbReference>
<keyword evidence="1" id="KW-0732">Signal</keyword>
<dbReference type="GO" id="GO:0004622">
    <property type="term" value="F:phosphatidylcholine lysophospholipase activity"/>
    <property type="evidence" value="ECO:0007669"/>
    <property type="project" value="TreeGrafter"/>
</dbReference>